<gene>
    <name evidence="6" type="primary">sftR_2</name>
    <name evidence="6" type="ORF">DAQ1742_01556</name>
</gene>
<organism evidence="6 7">
    <name type="scientific">Dickeya aquatica</name>
    <dbReference type="NCBI Taxonomy" id="1401087"/>
    <lineage>
        <taxon>Bacteria</taxon>
        <taxon>Pseudomonadati</taxon>
        <taxon>Pseudomonadota</taxon>
        <taxon>Gammaproteobacteria</taxon>
        <taxon>Enterobacterales</taxon>
        <taxon>Pectobacteriaceae</taxon>
        <taxon>Dickeya</taxon>
    </lineage>
</organism>
<dbReference type="SUPFAM" id="SSF46785">
    <property type="entry name" value="Winged helix' DNA-binding domain"/>
    <property type="match status" value="1"/>
</dbReference>
<name>A0A375A8T5_9GAMM</name>
<evidence type="ECO:0000256" key="1">
    <source>
        <dbReference type="ARBA" id="ARBA00009437"/>
    </source>
</evidence>
<evidence type="ECO:0000313" key="6">
    <source>
        <dbReference type="EMBL" id="SLM62522.1"/>
    </source>
</evidence>
<dbReference type="KEGG" id="daq:DAQ1742_01556"/>
<proteinExistence type="inferred from homology"/>
<comment type="similarity">
    <text evidence="1">Belongs to the LysR transcriptional regulatory family.</text>
</comment>
<dbReference type="EMBL" id="LT615367">
    <property type="protein sequence ID" value="SLM62522.1"/>
    <property type="molecule type" value="Genomic_DNA"/>
</dbReference>
<dbReference type="InterPro" id="IPR000847">
    <property type="entry name" value="LysR_HTH_N"/>
</dbReference>
<dbReference type="InterPro" id="IPR050950">
    <property type="entry name" value="HTH-type_LysR_regulators"/>
</dbReference>
<dbReference type="Gene3D" id="3.40.190.290">
    <property type="match status" value="1"/>
</dbReference>
<evidence type="ECO:0000256" key="4">
    <source>
        <dbReference type="ARBA" id="ARBA00023163"/>
    </source>
</evidence>
<dbReference type="InterPro" id="IPR036390">
    <property type="entry name" value="WH_DNA-bd_sf"/>
</dbReference>
<keyword evidence="4" id="KW-0804">Transcription</keyword>
<dbReference type="InterPro" id="IPR036388">
    <property type="entry name" value="WH-like_DNA-bd_sf"/>
</dbReference>
<dbReference type="GO" id="GO:0003700">
    <property type="term" value="F:DNA-binding transcription factor activity"/>
    <property type="evidence" value="ECO:0007669"/>
    <property type="project" value="InterPro"/>
</dbReference>
<dbReference type="FunFam" id="1.10.10.10:FF:000001">
    <property type="entry name" value="LysR family transcriptional regulator"/>
    <property type="match status" value="1"/>
</dbReference>
<keyword evidence="3" id="KW-0238">DNA-binding</keyword>
<feature type="domain" description="HTH lysR-type" evidence="5">
    <location>
        <begin position="8"/>
        <end position="64"/>
    </location>
</feature>
<dbReference type="CDD" id="cd05466">
    <property type="entry name" value="PBP2_LTTR_substrate"/>
    <property type="match status" value="1"/>
</dbReference>
<evidence type="ECO:0000256" key="2">
    <source>
        <dbReference type="ARBA" id="ARBA00023015"/>
    </source>
</evidence>
<keyword evidence="7" id="KW-1185">Reference proteome</keyword>
<evidence type="ECO:0000256" key="3">
    <source>
        <dbReference type="ARBA" id="ARBA00023125"/>
    </source>
</evidence>
<dbReference type="Pfam" id="PF00126">
    <property type="entry name" value="HTH_1"/>
    <property type="match status" value="1"/>
</dbReference>
<dbReference type="PROSITE" id="PS50931">
    <property type="entry name" value="HTH_LYSR"/>
    <property type="match status" value="1"/>
</dbReference>
<dbReference type="GO" id="GO:0003677">
    <property type="term" value="F:DNA binding"/>
    <property type="evidence" value="ECO:0007669"/>
    <property type="project" value="UniProtKB-KW"/>
</dbReference>
<dbReference type="SUPFAM" id="SSF53850">
    <property type="entry name" value="Periplasmic binding protein-like II"/>
    <property type="match status" value="1"/>
</dbReference>
<dbReference type="InterPro" id="IPR005119">
    <property type="entry name" value="LysR_subst-bd"/>
</dbReference>
<dbReference type="PANTHER" id="PTHR30419:SF30">
    <property type="entry name" value="LYSR FAMILY TRANSCRIPTIONAL REGULATOR"/>
    <property type="match status" value="1"/>
</dbReference>
<dbReference type="Gene3D" id="1.10.10.10">
    <property type="entry name" value="Winged helix-like DNA-binding domain superfamily/Winged helix DNA-binding domain"/>
    <property type="match status" value="1"/>
</dbReference>
<dbReference type="GO" id="GO:0005829">
    <property type="term" value="C:cytosol"/>
    <property type="evidence" value="ECO:0007669"/>
    <property type="project" value="TreeGrafter"/>
</dbReference>
<evidence type="ECO:0000259" key="5">
    <source>
        <dbReference type="PROSITE" id="PS50931"/>
    </source>
</evidence>
<reference evidence="6 7" key="1">
    <citation type="submission" date="2016-09" db="EMBL/GenBank/DDBJ databases">
        <authorList>
            <person name="Reverchon S."/>
            <person name="Nasser W."/>
            <person name="Leonard S."/>
            <person name="Brochier C."/>
            <person name="Duprey A."/>
        </authorList>
    </citation>
    <scope>NUCLEOTIDE SEQUENCE [LARGE SCALE GENOMIC DNA]</scope>
    <source>
        <strain evidence="6 7">174/2</strain>
    </source>
</reference>
<sequence>MLYDLMNIDLRQLRHFIALIEHRNFTAAAQAVNISQSAFSRSIQSLEQGVGARLIDRNNQLEPTKKGLLVLEHARRLTQHAQALAHDIAQFSEKESGEVHFGCGPAPAAWLMPQVIGAFSRHYPRVRLVFRVDNWQALGQRLMTEELAFIVADTRHFELDARYSVQPLSQHRWGFCCREGHPLAALDEISVEQLFSYPLAATVRPPNLRQALVRLSGQQDIRPSIECENGYSLLDVIRHSDAIGTTNHHHGPTRQPPSGIHMLKITGLDDDAQAFYTHYGIVSRADARLSWLAQRLIGMFLDVDRHLHATDTSPARDLSAHEPR</sequence>
<keyword evidence="2" id="KW-0805">Transcription regulation</keyword>
<dbReference type="Pfam" id="PF03466">
    <property type="entry name" value="LysR_substrate"/>
    <property type="match status" value="1"/>
</dbReference>
<evidence type="ECO:0000313" key="7">
    <source>
        <dbReference type="Proteomes" id="UP000294820"/>
    </source>
</evidence>
<dbReference type="Proteomes" id="UP000294820">
    <property type="component" value="Chromosome 1"/>
</dbReference>
<accession>A0A375A8T5</accession>
<dbReference type="AlphaFoldDB" id="A0A375A8T5"/>
<dbReference type="PRINTS" id="PR00039">
    <property type="entry name" value="HTHLYSR"/>
</dbReference>
<protein>
    <submittedName>
        <fullName evidence="6">Transcriptional regulator, LysR family</fullName>
    </submittedName>
</protein>
<dbReference type="PANTHER" id="PTHR30419">
    <property type="entry name" value="HTH-TYPE TRANSCRIPTIONAL REGULATOR YBHD"/>
    <property type="match status" value="1"/>
</dbReference>